<feature type="non-terminal residue" evidence="6">
    <location>
        <position position="1"/>
    </location>
</feature>
<dbReference type="SFLD" id="SFLDS00032">
    <property type="entry name" value="Radical_SAM_3-amino-3-carboxyp"/>
    <property type="match status" value="1"/>
</dbReference>
<comment type="similarity">
    <text evidence="1">Belongs to the DPH1/DPH2 family. DPH1 subfamily.</text>
</comment>
<evidence type="ECO:0000313" key="7">
    <source>
        <dbReference type="Proteomes" id="UP000054047"/>
    </source>
</evidence>
<evidence type="ECO:0000313" key="6">
    <source>
        <dbReference type="EMBL" id="KIH48420.1"/>
    </source>
</evidence>
<dbReference type="EMBL" id="KN759795">
    <property type="protein sequence ID" value="KIH48420.1"/>
    <property type="molecule type" value="Genomic_DNA"/>
</dbReference>
<dbReference type="InterPro" id="IPR042264">
    <property type="entry name" value="DPH1/DPH2_2"/>
</dbReference>
<evidence type="ECO:0000256" key="5">
    <source>
        <dbReference type="ARBA" id="ARBA00032789"/>
    </source>
</evidence>
<dbReference type="PANTHER" id="PTHR10762:SF1">
    <property type="entry name" value="2-(3-AMINO-3-CARBOXYPROPYL)HISTIDINE SYNTHASE SUBUNIT 1"/>
    <property type="match status" value="1"/>
</dbReference>
<dbReference type="Gene3D" id="3.40.50.11860">
    <property type="entry name" value="Diphthamide synthesis DPH1/DPH2 domain 3"/>
    <property type="match status" value="1"/>
</dbReference>
<dbReference type="Pfam" id="PF01866">
    <property type="entry name" value="Diphthamide_syn"/>
    <property type="match status" value="1"/>
</dbReference>
<protein>
    <recommendedName>
        <fullName evidence="2">2-(3-amino-3-carboxypropyl)histidine synthase subunit 1</fullName>
    </recommendedName>
    <alternativeName>
        <fullName evidence="4">Diphthamide biosynthesis protein 1</fullName>
    </alternativeName>
    <alternativeName>
        <fullName evidence="5">Diphtheria toxin resistance protein 1</fullName>
    </alternativeName>
    <alternativeName>
        <fullName evidence="3">S-adenosyl-L-methionine:L-histidine 3-amino-3-carboxypropyltransferase 1</fullName>
    </alternativeName>
</protein>
<dbReference type="InterPro" id="IPR042265">
    <property type="entry name" value="DPH1/DPH2_3"/>
</dbReference>
<dbReference type="NCBIfam" id="TIGR00322">
    <property type="entry name" value="diphth2_R"/>
    <property type="match status" value="1"/>
</dbReference>
<evidence type="ECO:0000256" key="4">
    <source>
        <dbReference type="ARBA" id="ARBA00032574"/>
    </source>
</evidence>
<evidence type="ECO:0000256" key="1">
    <source>
        <dbReference type="ARBA" id="ARBA00010173"/>
    </source>
</evidence>
<dbReference type="OrthoDB" id="5833133at2759"/>
<dbReference type="GO" id="GO:0017183">
    <property type="term" value="P:protein histidyl modification to diphthamide"/>
    <property type="evidence" value="ECO:0007669"/>
    <property type="project" value="InterPro"/>
</dbReference>
<evidence type="ECO:0000256" key="3">
    <source>
        <dbReference type="ARBA" id="ARBA00031690"/>
    </source>
</evidence>
<accession>A0A0C2FIP4</accession>
<proteinExistence type="inferred from homology"/>
<name>A0A0C2FIP4_9BILA</name>
<dbReference type="PANTHER" id="PTHR10762">
    <property type="entry name" value="DIPHTHAMIDE BIOSYNTHESIS PROTEIN"/>
    <property type="match status" value="1"/>
</dbReference>
<reference evidence="6 7" key="1">
    <citation type="submission" date="2013-12" db="EMBL/GenBank/DDBJ databases">
        <title>Draft genome of the parsitic nematode Ancylostoma duodenale.</title>
        <authorList>
            <person name="Mitreva M."/>
        </authorList>
    </citation>
    <scope>NUCLEOTIDE SEQUENCE [LARGE SCALE GENOMIC DNA]</scope>
    <source>
        <strain evidence="6 7">Zhejiang</strain>
    </source>
</reference>
<evidence type="ECO:0000256" key="2">
    <source>
        <dbReference type="ARBA" id="ARBA00021915"/>
    </source>
</evidence>
<dbReference type="InterPro" id="IPR016435">
    <property type="entry name" value="DPH1/DPH2"/>
</dbReference>
<keyword evidence="7" id="KW-1185">Reference proteome</keyword>
<dbReference type="AlphaFoldDB" id="A0A0C2FIP4"/>
<dbReference type="Gene3D" id="3.40.50.11850">
    <property type="entry name" value="Diphthamide synthesis DPH1/DPH2 domain 2"/>
    <property type="match status" value="1"/>
</dbReference>
<gene>
    <name evidence="6" type="ORF">ANCDUO_21512</name>
</gene>
<sequence length="159" mass="18212">TTLYSYFKAVRASLENSGLEIILPQCKPLSPGEILGCTSPQLGDSCDAVVYLGDGRFHLESLMIHNPSVKAYQYDPYSRKFTREHYDFNVLMRNREGAVDIARKCTTFGIIQGTLGRQGNIKIVEELERRLEAKNKKFFRVLLSEIFPDKLAKFEEVDW</sequence>
<dbReference type="GO" id="GO:0090560">
    <property type="term" value="F:2-(3-amino-3-carboxypropyl)histidine synthase activity"/>
    <property type="evidence" value="ECO:0007669"/>
    <property type="project" value="InterPro"/>
</dbReference>
<dbReference type="Proteomes" id="UP000054047">
    <property type="component" value="Unassembled WGS sequence"/>
</dbReference>
<organism evidence="6 7">
    <name type="scientific">Ancylostoma duodenale</name>
    <dbReference type="NCBI Taxonomy" id="51022"/>
    <lineage>
        <taxon>Eukaryota</taxon>
        <taxon>Metazoa</taxon>
        <taxon>Ecdysozoa</taxon>
        <taxon>Nematoda</taxon>
        <taxon>Chromadorea</taxon>
        <taxon>Rhabditida</taxon>
        <taxon>Rhabditina</taxon>
        <taxon>Rhabditomorpha</taxon>
        <taxon>Strongyloidea</taxon>
        <taxon>Ancylostomatidae</taxon>
        <taxon>Ancylostomatinae</taxon>
        <taxon>Ancylostoma</taxon>
    </lineage>
</organism>